<comment type="caution">
    <text evidence="3">The sequence shown here is derived from an EMBL/GenBank/DDBJ whole genome shotgun (WGS) entry which is preliminary data.</text>
</comment>
<sequence>MDLLSFIRTADPRKVRVGERKHDEGEPKLLETTVGRVVLLLPVSPDHSSSELEASVDKLFDERWSGEQADQDVAPAKLQSRKKRKTKVVDAGEPSHPAKRFRGDYEALGVHAVGGKSQLAVQRLLAGAVQHAEIRGGAMPTLSFVSSSISTTPECEGGDYTKLLGEANLRTLEAPQRFVISSDSSDPSGVNIAEAEVDYVVMTFVPIMTNATTATPTVDPAVIAKEKLVSDSVFGGDSSSAGGIHPISGGFSDHTGGDFLVGGIRTVVGPDFNLQRVYVPHWNVTNGFCMDDGSFYREMVDEFAPPKCFASIREMEHDQLFTEFNVGVARQISLGAEARCDEIESLKAQLLIKEAKAAEAVRLRDEAQALKDTYLEKEKSELEIKVTDLAASVKVREQEVANLDAMVTSVKLQNDSLADQVHKLEVTSSGFQEKLSHYENLTERLEEFQVAQLKVVNDKLEKLYADFVDMALHLEEKFYPHLLTTICGYRWLLTHGMELAITKCLHSSEYLSSLGAAIGKAIDMGMQDGLAAEITHGVEGRTLADVAAYNPSTEADYFSALQHVSDARVQKIRENIASKRPALRDVFTPISKPFSAEVLTGTAGTSNTVPAPITTALSVTSISASTIPPISTYDYEIAHTEGGEDAVADVEAVADGGVDHFLDISGAKLDVQE</sequence>
<keyword evidence="1" id="KW-0175">Coiled coil</keyword>
<evidence type="ECO:0008006" key="4">
    <source>
        <dbReference type="Google" id="ProtNLM"/>
    </source>
</evidence>
<proteinExistence type="predicted"/>
<evidence type="ECO:0000256" key="1">
    <source>
        <dbReference type="SAM" id="Coils"/>
    </source>
</evidence>
<dbReference type="EMBL" id="BKCJ010006043">
    <property type="protein sequence ID" value="GEU70031.1"/>
    <property type="molecule type" value="Genomic_DNA"/>
</dbReference>
<feature type="coiled-coil region" evidence="1">
    <location>
        <begin position="353"/>
        <end position="380"/>
    </location>
</feature>
<evidence type="ECO:0000313" key="3">
    <source>
        <dbReference type="EMBL" id="GEU70031.1"/>
    </source>
</evidence>
<dbReference type="AlphaFoldDB" id="A0A6L2M7X0"/>
<organism evidence="3">
    <name type="scientific">Tanacetum cinerariifolium</name>
    <name type="common">Dalmatian daisy</name>
    <name type="synonym">Chrysanthemum cinerariifolium</name>
    <dbReference type="NCBI Taxonomy" id="118510"/>
    <lineage>
        <taxon>Eukaryota</taxon>
        <taxon>Viridiplantae</taxon>
        <taxon>Streptophyta</taxon>
        <taxon>Embryophyta</taxon>
        <taxon>Tracheophyta</taxon>
        <taxon>Spermatophyta</taxon>
        <taxon>Magnoliopsida</taxon>
        <taxon>eudicotyledons</taxon>
        <taxon>Gunneridae</taxon>
        <taxon>Pentapetalae</taxon>
        <taxon>asterids</taxon>
        <taxon>campanulids</taxon>
        <taxon>Asterales</taxon>
        <taxon>Asteraceae</taxon>
        <taxon>Asteroideae</taxon>
        <taxon>Anthemideae</taxon>
        <taxon>Anthemidinae</taxon>
        <taxon>Tanacetum</taxon>
    </lineage>
</organism>
<evidence type="ECO:0000256" key="2">
    <source>
        <dbReference type="SAM" id="MobiDB-lite"/>
    </source>
</evidence>
<name>A0A6L2M7X0_TANCI</name>
<gene>
    <name evidence="3" type="ORF">Tci_042009</name>
</gene>
<accession>A0A6L2M7X0</accession>
<feature type="region of interest" description="Disordered" evidence="2">
    <location>
        <begin position="67"/>
        <end position="100"/>
    </location>
</feature>
<protein>
    <recommendedName>
        <fullName evidence="4">Transposase (Putative), gypsy type</fullName>
    </recommendedName>
</protein>
<reference evidence="3" key="1">
    <citation type="journal article" date="2019" name="Sci. Rep.">
        <title>Draft genome of Tanacetum cinerariifolium, the natural source of mosquito coil.</title>
        <authorList>
            <person name="Yamashiro T."/>
            <person name="Shiraishi A."/>
            <person name="Satake H."/>
            <person name="Nakayama K."/>
        </authorList>
    </citation>
    <scope>NUCLEOTIDE SEQUENCE</scope>
</reference>